<dbReference type="EMBL" id="BGZK01000876">
    <property type="protein sequence ID" value="GBP63684.1"/>
    <property type="molecule type" value="Genomic_DNA"/>
</dbReference>
<sequence length="329" mass="35870">MQFRVESNHQFRDRKGKLSRRSWTMHWLRRLRTSAAPSPHWAGLDGLRQCSAERVEGWGRRASVSVFSAGGRAANRISAPAHETFMNGGEVASVLALNESTLCMRAIGAPDPLSQITQTRHVWPELSEGASTNSFEGIRTATGGLNYSPTVVNSMLSRRSAMATMTSTSLRDSRQAAMRPRNHALHPSEAAPIVDDVVEPCCHAAVSLVAVRGWVCSTGNKPHSQRTRTQGRTVFDVAFRPVAQFHPVPTTSSIGLLSSPSTHSSLHQISYSCTRTWQRTEQVREVAASAVAFHPTSESSGGQLPFSLSIIPISPPLDTVFLSKRPATH</sequence>
<keyword evidence="2" id="KW-1185">Reference proteome</keyword>
<dbReference type="AlphaFoldDB" id="A0A4C1XMF3"/>
<comment type="caution">
    <text evidence="1">The sequence shown here is derived from an EMBL/GenBank/DDBJ whole genome shotgun (WGS) entry which is preliminary data.</text>
</comment>
<accession>A0A4C1XMF3</accession>
<reference evidence="1 2" key="1">
    <citation type="journal article" date="2019" name="Commun. Biol.">
        <title>The bagworm genome reveals a unique fibroin gene that provides high tensile strength.</title>
        <authorList>
            <person name="Kono N."/>
            <person name="Nakamura H."/>
            <person name="Ohtoshi R."/>
            <person name="Tomita M."/>
            <person name="Numata K."/>
            <person name="Arakawa K."/>
        </authorList>
    </citation>
    <scope>NUCLEOTIDE SEQUENCE [LARGE SCALE GENOMIC DNA]</scope>
</reference>
<organism evidence="1 2">
    <name type="scientific">Eumeta variegata</name>
    <name type="common">Bagworm moth</name>
    <name type="synonym">Eumeta japonica</name>
    <dbReference type="NCBI Taxonomy" id="151549"/>
    <lineage>
        <taxon>Eukaryota</taxon>
        <taxon>Metazoa</taxon>
        <taxon>Ecdysozoa</taxon>
        <taxon>Arthropoda</taxon>
        <taxon>Hexapoda</taxon>
        <taxon>Insecta</taxon>
        <taxon>Pterygota</taxon>
        <taxon>Neoptera</taxon>
        <taxon>Endopterygota</taxon>
        <taxon>Lepidoptera</taxon>
        <taxon>Glossata</taxon>
        <taxon>Ditrysia</taxon>
        <taxon>Tineoidea</taxon>
        <taxon>Psychidae</taxon>
        <taxon>Oiketicinae</taxon>
        <taxon>Eumeta</taxon>
    </lineage>
</organism>
<evidence type="ECO:0000313" key="2">
    <source>
        <dbReference type="Proteomes" id="UP000299102"/>
    </source>
</evidence>
<proteinExistence type="predicted"/>
<name>A0A4C1XMF3_EUMVA</name>
<gene>
    <name evidence="1" type="ORF">EVAR_82044_1</name>
</gene>
<dbReference type="Proteomes" id="UP000299102">
    <property type="component" value="Unassembled WGS sequence"/>
</dbReference>
<protein>
    <submittedName>
        <fullName evidence="1">Uncharacterized protein</fullName>
    </submittedName>
</protein>
<evidence type="ECO:0000313" key="1">
    <source>
        <dbReference type="EMBL" id="GBP63684.1"/>
    </source>
</evidence>